<evidence type="ECO:0000256" key="2">
    <source>
        <dbReference type="ARBA" id="ARBA00022485"/>
    </source>
</evidence>
<dbReference type="CDD" id="cd21122">
    <property type="entry name" value="SPASM_rSAM"/>
    <property type="match status" value="1"/>
</dbReference>
<dbReference type="EMBL" id="CP046072">
    <property type="protein sequence ID" value="QSZ41750.1"/>
    <property type="molecule type" value="Genomic_DNA"/>
</dbReference>
<protein>
    <submittedName>
        <fullName evidence="9">Radical SAM protein</fullName>
    </submittedName>
</protein>
<dbReference type="GO" id="GO:0051539">
    <property type="term" value="F:4 iron, 4 sulfur cluster binding"/>
    <property type="evidence" value="ECO:0007669"/>
    <property type="project" value="UniProtKB-KW"/>
</dbReference>
<dbReference type="GO" id="GO:0046872">
    <property type="term" value="F:metal ion binding"/>
    <property type="evidence" value="ECO:0007669"/>
    <property type="project" value="UniProtKB-KW"/>
</dbReference>
<reference evidence="9" key="2">
    <citation type="submission" date="2021-04" db="EMBL/GenBank/DDBJ databases">
        <title>Isolation and characterization of a novel species of the genus Sulfurimonas.</title>
        <authorList>
            <person name="Fukui M."/>
        </authorList>
    </citation>
    <scope>NUCLEOTIDE SEQUENCE</scope>
    <source>
        <strain evidence="9">H1576</strain>
    </source>
</reference>
<keyword evidence="6" id="KW-0411">Iron-sulfur</keyword>
<keyword evidence="4" id="KW-0479">Metal-binding</keyword>
<evidence type="ECO:0000259" key="8">
    <source>
        <dbReference type="Pfam" id="PF13186"/>
    </source>
</evidence>
<dbReference type="CDD" id="cd01335">
    <property type="entry name" value="Radical_SAM"/>
    <property type="match status" value="1"/>
</dbReference>
<dbReference type="InterPro" id="IPR058240">
    <property type="entry name" value="rSAM_sf"/>
</dbReference>
<dbReference type="InterPro" id="IPR007197">
    <property type="entry name" value="rSAM"/>
</dbReference>
<dbReference type="GO" id="GO:0003824">
    <property type="term" value="F:catalytic activity"/>
    <property type="evidence" value="ECO:0007669"/>
    <property type="project" value="InterPro"/>
</dbReference>
<dbReference type="Gene3D" id="3.20.20.70">
    <property type="entry name" value="Aldolase class I"/>
    <property type="match status" value="1"/>
</dbReference>
<evidence type="ECO:0000256" key="4">
    <source>
        <dbReference type="ARBA" id="ARBA00022723"/>
    </source>
</evidence>
<keyword evidence="10" id="KW-1185">Reference proteome</keyword>
<evidence type="ECO:0000256" key="3">
    <source>
        <dbReference type="ARBA" id="ARBA00022691"/>
    </source>
</evidence>
<comment type="cofactor">
    <cofactor evidence="1">
        <name>[4Fe-4S] cluster</name>
        <dbReference type="ChEBI" id="CHEBI:49883"/>
    </cofactor>
</comment>
<evidence type="ECO:0000256" key="5">
    <source>
        <dbReference type="ARBA" id="ARBA00023004"/>
    </source>
</evidence>
<evidence type="ECO:0000256" key="1">
    <source>
        <dbReference type="ARBA" id="ARBA00001966"/>
    </source>
</evidence>
<feature type="domain" description="Radical SAM core" evidence="7">
    <location>
        <begin position="8"/>
        <end position="113"/>
    </location>
</feature>
<name>A0A975GCL9_9BACT</name>
<evidence type="ECO:0000259" key="7">
    <source>
        <dbReference type="Pfam" id="PF04055"/>
    </source>
</evidence>
<reference evidence="9" key="1">
    <citation type="submission" date="2019-11" db="EMBL/GenBank/DDBJ databases">
        <authorList>
            <person name="Kojima H."/>
        </authorList>
    </citation>
    <scope>NUCLEOTIDE SEQUENCE</scope>
    <source>
        <strain evidence="9">H1576</strain>
    </source>
</reference>
<dbReference type="PANTHER" id="PTHR43787">
    <property type="entry name" value="FEMO COFACTOR BIOSYNTHESIS PROTEIN NIFB-RELATED"/>
    <property type="match status" value="1"/>
</dbReference>
<dbReference type="Pfam" id="PF04055">
    <property type="entry name" value="Radical_SAM"/>
    <property type="match status" value="1"/>
</dbReference>
<proteinExistence type="predicted"/>
<dbReference type="Proteomes" id="UP000671852">
    <property type="component" value="Chromosome"/>
</dbReference>
<evidence type="ECO:0000256" key="6">
    <source>
        <dbReference type="ARBA" id="ARBA00023014"/>
    </source>
</evidence>
<organism evidence="9 10">
    <name type="scientific">Sulfurimonas aquatica</name>
    <dbReference type="NCBI Taxonomy" id="2672570"/>
    <lineage>
        <taxon>Bacteria</taxon>
        <taxon>Pseudomonadati</taxon>
        <taxon>Campylobacterota</taxon>
        <taxon>Epsilonproteobacteria</taxon>
        <taxon>Campylobacterales</taxon>
        <taxon>Sulfurimonadaceae</taxon>
        <taxon>Sulfurimonas</taxon>
    </lineage>
</organism>
<gene>
    <name evidence="9" type="ORF">GJV85_06385</name>
</gene>
<keyword evidence="5" id="KW-0408">Iron</keyword>
<keyword evidence="3" id="KW-0949">S-adenosyl-L-methionine</keyword>
<evidence type="ECO:0000313" key="9">
    <source>
        <dbReference type="EMBL" id="QSZ41750.1"/>
    </source>
</evidence>
<evidence type="ECO:0000313" key="10">
    <source>
        <dbReference type="Proteomes" id="UP000671852"/>
    </source>
</evidence>
<dbReference type="PANTHER" id="PTHR43787:SF10">
    <property type="entry name" value="COFACTOR MODIFYING PROTEIN"/>
    <property type="match status" value="1"/>
</dbReference>
<dbReference type="KEGG" id="saqt:GJV85_06385"/>
<dbReference type="Pfam" id="PF13186">
    <property type="entry name" value="SPASM"/>
    <property type="match status" value="1"/>
</dbReference>
<dbReference type="SUPFAM" id="SSF102114">
    <property type="entry name" value="Radical SAM enzymes"/>
    <property type="match status" value="1"/>
</dbReference>
<dbReference type="SFLD" id="SFLDS00029">
    <property type="entry name" value="Radical_SAM"/>
    <property type="match status" value="1"/>
</dbReference>
<feature type="domain" description="4Fe4S-binding SPASM" evidence="8">
    <location>
        <begin position="216"/>
        <end position="281"/>
    </location>
</feature>
<accession>A0A975GCL9</accession>
<keyword evidence="2" id="KW-0004">4Fe-4S</keyword>
<dbReference type="RefSeq" id="WP_207563032.1">
    <property type="nucleotide sequence ID" value="NZ_CP046072.1"/>
</dbReference>
<sequence>MHFNRVHIEVTNICGLACSFCPPKLQPTKTMSLEFFEKVLLELKPYTKSLAFHIMGDPLILSNLFEYLELAFKHGFEVELTTSGYYLSKTPIAVMFHPAVRQLNISLNSYNKNSLNLSFEEYMDGVFSTCKSKLESYPKPFINLRVWNLDDILCETEFNAMLFDSIEKFFDVKLNLDEIYTNGVKSLRIASKVLLNFDNYFEWPSLKSMHDTQGTCYGIKSHIGILADGSVVPCCLDGEGVINLGNLHETHLSEVLGSKRTQDMIQGFAQGRAVEELCRKCSYKDRFEVS</sequence>
<dbReference type="AlphaFoldDB" id="A0A975GCL9"/>
<dbReference type="InterPro" id="IPR013785">
    <property type="entry name" value="Aldolase_TIM"/>
</dbReference>
<dbReference type="InterPro" id="IPR023885">
    <property type="entry name" value="4Fe4S-binding_SPASM_dom"/>
</dbReference>